<dbReference type="OrthoDB" id="5654254at2"/>
<dbReference type="InterPro" id="IPR045584">
    <property type="entry name" value="Pilin-like"/>
</dbReference>
<accession>A0A5P1RG50</accession>
<evidence type="ECO:0000256" key="1">
    <source>
        <dbReference type="SAM" id="Phobius"/>
    </source>
</evidence>
<sequence>MKRQAGFTIIELVVVIALLGILAAVALPRFIDVTEDAHKASVQGTAGALGAAVALVKAQAIVDNVDTGNTVAIDGLNIIVNATRYPVGTSGSAITDGSGTTTASAAGCVALWGAILQANAPTVATATGSDYLVTAAAPDCVFAYQPDTSTSGTRTITYDTATGEVTTSNL</sequence>
<dbReference type="InterPro" id="IPR012902">
    <property type="entry name" value="N_methyl_site"/>
</dbReference>
<organism evidence="2 3">
    <name type="scientific">Neptunomonas concharum</name>
    <dbReference type="NCBI Taxonomy" id="1031538"/>
    <lineage>
        <taxon>Bacteria</taxon>
        <taxon>Pseudomonadati</taxon>
        <taxon>Pseudomonadota</taxon>
        <taxon>Gammaproteobacteria</taxon>
        <taxon>Oceanospirillales</taxon>
        <taxon>Oceanospirillaceae</taxon>
        <taxon>Neptunomonas</taxon>
    </lineage>
</organism>
<dbReference type="Pfam" id="PF07963">
    <property type="entry name" value="N_methyl"/>
    <property type="match status" value="1"/>
</dbReference>
<reference evidence="2 3" key="1">
    <citation type="journal article" date="2019" name="Biochem. Eng. J.">
        <title>Metabolic engineering of the marine bacteria Neptunomonas concharum for the production of acetoin and meso-2,3-butanediol from acetate.</title>
        <authorList>
            <person name="Li W."/>
            <person name="Pu N."/>
            <person name="Liu C.-X."/>
            <person name="Yuan Q.-P."/>
            <person name="Li Z.-J."/>
        </authorList>
    </citation>
    <scope>NUCLEOTIDE SEQUENCE [LARGE SCALE GENOMIC DNA]</scope>
    <source>
        <strain evidence="2 3">JCM17730</strain>
    </source>
</reference>
<keyword evidence="1" id="KW-1133">Transmembrane helix</keyword>
<proteinExistence type="predicted"/>
<dbReference type="AlphaFoldDB" id="A0A5P1RG50"/>
<evidence type="ECO:0000313" key="2">
    <source>
        <dbReference type="EMBL" id="QEQ98166.1"/>
    </source>
</evidence>
<dbReference type="Gene3D" id="3.30.700.10">
    <property type="entry name" value="Glycoprotein, Type 4 Pilin"/>
    <property type="match status" value="1"/>
</dbReference>
<dbReference type="SUPFAM" id="SSF54523">
    <property type="entry name" value="Pili subunits"/>
    <property type="match status" value="1"/>
</dbReference>
<gene>
    <name evidence="2" type="ORF">F0U83_16405</name>
</gene>
<keyword evidence="3" id="KW-1185">Reference proteome</keyword>
<evidence type="ECO:0000313" key="3">
    <source>
        <dbReference type="Proteomes" id="UP000324760"/>
    </source>
</evidence>
<dbReference type="PANTHER" id="PTHR30093">
    <property type="entry name" value="GENERAL SECRETION PATHWAY PROTEIN G"/>
    <property type="match status" value="1"/>
</dbReference>
<protein>
    <submittedName>
        <fullName evidence="2">Type II secretion system protein</fullName>
    </submittedName>
</protein>
<feature type="transmembrane region" description="Helical" evidence="1">
    <location>
        <begin position="12"/>
        <end position="31"/>
    </location>
</feature>
<keyword evidence="1" id="KW-0472">Membrane</keyword>
<dbReference type="KEGG" id="ncu:F0U83_16405"/>
<dbReference type="PANTHER" id="PTHR30093:SF46">
    <property type="entry name" value="MSHA MINOR PILIN PROTEIN MSHB"/>
    <property type="match status" value="1"/>
</dbReference>
<name>A0A5P1RG50_9GAMM</name>
<keyword evidence="1" id="KW-0812">Transmembrane</keyword>
<dbReference type="Proteomes" id="UP000324760">
    <property type="component" value="Chromosome"/>
</dbReference>
<dbReference type="NCBIfam" id="TIGR02532">
    <property type="entry name" value="IV_pilin_GFxxxE"/>
    <property type="match status" value="1"/>
</dbReference>
<dbReference type="RefSeq" id="WP_138988016.1">
    <property type="nucleotide sequence ID" value="NZ_CP043869.1"/>
</dbReference>
<dbReference type="EMBL" id="CP043869">
    <property type="protein sequence ID" value="QEQ98166.1"/>
    <property type="molecule type" value="Genomic_DNA"/>
</dbReference>